<keyword evidence="5" id="KW-0676">Redox-active center</keyword>
<evidence type="ECO:0000256" key="2">
    <source>
        <dbReference type="ARBA" id="ARBA00022729"/>
    </source>
</evidence>
<dbReference type="Proteomes" id="UP000494206">
    <property type="component" value="Unassembled WGS sequence"/>
</dbReference>
<evidence type="ECO:0000259" key="8">
    <source>
        <dbReference type="PROSITE" id="PS51352"/>
    </source>
</evidence>
<dbReference type="GO" id="GO:0015035">
    <property type="term" value="F:protein-disulfide reductase activity"/>
    <property type="evidence" value="ECO:0007669"/>
    <property type="project" value="TreeGrafter"/>
</dbReference>
<protein>
    <recommendedName>
        <fullName evidence="8">Thioredoxin domain-containing protein</fullName>
    </recommendedName>
</protein>
<dbReference type="PRINTS" id="PR00421">
    <property type="entry name" value="THIOREDOXIN"/>
</dbReference>
<dbReference type="OrthoDB" id="10264505at2759"/>
<evidence type="ECO:0000256" key="1">
    <source>
        <dbReference type="ARBA" id="ARBA00006347"/>
    </source>
</evidence>
<dbReference type="PANTHER" id="PTHR45815">
    <property type="entry name" value="PROTEIN DISULFIDE-ISOMERASE A6"/>
    <property type="match status" value="1"/>
</dbReference>
<evidence type="ECO:0000256" key="3">
    <source>
        <dbReference type="ARBA" id="ARBA00022737"/>
    </source>
</evidence>
<dbReference type="GO" id="GO:0003756">
    <property type="term" value="F:protein disulfide isomerase activity"/>
    <property type="evidence" value="ECO:0007669"/>
    <property type="project" value="InterPro"/>
</dbReference>
<keyword evidence="3" id="KW-0677">Repeat</keyword>
<feature type="domain" description="Thioredoxin" evidence="8">
    <location>
        <begin position="124"/>
        <end position="273"/>
    </location>
</feature>
<dbReference type="SUPFAM" id="SSF52833">
    <property type="entry name" value="Thioredoxin-like"/>
    <property type="match status" value="3"/>
</dbReference>
<proteinExistence type="inferred from homology"/>
<comment type="caution">
    <text evidence="9">The sequence shown here is derived from an EMBL/GenBank/DDBJ whole genome shotgun (WGS) entry which is preliminary data.</text>
</comment>
<dbReference type="InterPro" id="IPR005788">
    <property type="entry name" value="PDI_thioredoxin-like_dom"/>
</dbReference>
<dbReference type="InterPro" id="IPR017937">
    <property type="entry name" value="Thioredoxin_CS"/>
</dbReference>
<feature type="signal peptide" evidence="7">
    <location>
        <begin position="1"/>
        <end position="17"/>
    </location>
</feature>
<reference evidence="9 10" key="1">
    <citation type="submission" date="2020-04" db="EMBL/GenBank/DDBJ databases">
        <authorList>
            <person name="Laetsch R D."/>
            <person name="Stevens L."/>
            <person name="Kumar S."/>
            <person name="Blaxter L. M."/>
        </authorList>
    </citation>
    <scope>NUCLEOTIDE SEQUENCE [LARGE SCALE GENOMIC DNA]</scope>
</reference>
<keyword evidence="2 7" id="KW-0732">Signal</keyword>
<dbReference type="PROSITE" id="PS51352">
    <property type="entry name" value="THIOREDOXIN_2"/>
    <property type="match status" value="1"/>
</dbReference>
<dbReference type="InterPro" id="IPR013766">
    <property type="entry name" value="Thioredoxin_domain"/>
</dbReference>
<evidence type="ECO:0000256" key="6">
    <source>
        <dbReference type="RuleBase" id="RU004208"/>
    </source>
</evidence>
<evidence type="ECO:0000256" key="5">
    <source>
        <dbReference type="ARBA" id="ARBA00023284"/>
    </source>
</evidence>
<evidence type="ECO:0000256" key="7">
    <source>
        <dbReference type="SAM" id="SignalP"/>
    </source>
</evidence>
<gene>
    <name evidence="9" type="ORF">CBOVIS_LOCUS5938</name>
</gene>
<dbReference type="PROSITE" id="PS00194">
    <property type="entry name" value="THIOREDOXIN_1"/>
    <property type="match status" value="1"/>
</dbReference>
<dbReference type="EMBL" id="CADEPM010000003">
    <property type="protein sequence ID" value="CAB3403471.1"/>
    <property type="molecule type" value="Genomic_DNA"/>
</dbReference>
<dbReference type="GO" id="GO:0005788">
    <property type="term" value="C:endoplasmic reticulum lumen"/>
    <property type="evidence" value="ECO:0007669"/>
    <property type="project" value="TreeGrafter"/>
</dbReference>
<dbReference type="Gene3D" id="3.40.30.10">
    <property type="entry name" value="Glutaredoxin"/>
    <property type="match status" value="2"/>
</dbReference>
<organism evidence="9 10">
    <name type="scientific">Caenorhabditis bovis</name>
    <dbReference type="NCBI Taxonomy" id="2654633"/>
    <lineage>
        <taxon>Eukaryota</taxon>
        <taxon>Metazoa</taxon>
        <taxon>Ecdysozoa</taxon>
        <taxon>Nematoda</taxon>
        <taxon>Chromadorea</taxon>
        <taxon>Rhabditida</taxon>
        <taxon>Rhabditina</taxon>
        <taxon>Rhabditomorpha</taxon>
        <taxon>Rhabditoidea</taxon>
        <taxon>Rhabditidae</taxon>
        <taxon>Peloderinae</taxon>
        <taxon>Caenorhabditis</taxon>
    </lineage>
</organism>
<dbReference type="InterPro" id="IPR036249">
    <property type="entry name" value="Thioredoxin-like_sf"/>
</dbReference>
<comment type="similarity">
    <text evidence="1 6">Belongs to the protein disulfide isomerase family.</text>
</comment>
<name>A0A8S1EZF1_9PELO</name>
<dbReference type="NCBIfam" id="TIGR01126">
    <property type="entry name" value="pdi_dom"/>
    <property type="match status" value="1"/>
</dbReference>
<evidence type="ECO:0000256" key="4">
    <source>
        <dbReference type="ARBA" id="ARBA00022824"/>
    </source>
</evidence>
<accession>A0A8S1EZF1</accession>
<dbReference type="Pfam" id="PF00085">
    <property type="entry name" value="Thioredoxin"/>
    <property type="match status" value="2"/>
</dbReference>
<evidence type="ECO:0000313" key="9">
    <source>
        <dbReference type="EMBL" id="CAB3403471.1"/>
    </source>
</evidence>
<dbReference type="GO" id="GO:0034976">
    <property type="term" value="P:response to endoplasmic reticulum stress"/>
    <property type="evidence" value="ECO:0007669"/>
    <property type="project" value="TreeGrafter"/>
</dbReference>
<keyword evidence="4" id="KW-0256">Endoplasmic reticulum</keyword>
<evidence type="ECO:0000313" key="10">
    <source>
        <dbReference type="Proteomes" id="UP000494206"/>
    </source>
</evidence>
<keyword evidence="10" id="KW-1185">Reference proteome</keyword>
<dbReference type="CDD" id="cd02983">
    <property type="entry name" value="P5_C"/>
    <property type="match status" value="1"/>
</dbReference>
<sequence length="444" mass="49900">MWFKLLLAFLLISTSESLFRKQENIEELTASNFDSKVTEKSSFWVTVFYVPNCEKCKQFSKQFIELAKNFKGVAKFGAINVKAEKKLAKALGVDSNKECPAMKVFTPDSAKPISIQLDDLKNPIKIADQIKNVIVKTIENRFQNVKPEKRKRVITKKAEDDFPGEVVVLTDSNFEKLVFNSKHPWMVEFFAPWCGHCQRLAPEWKEAAKKMGGKVKFGALDATVHNQMAQKFGIQGFPTIKYFGPGSTDRDAIDFHGERTAQGLINFATEKATEIVPPPEIIEGISEDAVQEACSDKQLCVFAFLPPLLDCQSSCRNQHIAMINDVIEHFKRRQWGWVWMEGGTQNDVELAFGVGGFGYPAMSVLSPKKMKFVTFRGSFSKESIVEFLEGIGYGKSRVESISPKALNDDGFLKVGTIAAWNGKDAEEPKMEEIDLSDVDMKTEL</sequence>
<feature type="chain" id="PRO_5035771163" description="Thioredoxin domain-containing protein" evidence="7">
    <location>
        <begin position="18"/>
        <end position="444"/>
    </location>
</feature>
<dbReference type="AlphaFoldDB" id="A0A8S1EZF1"/>
<dbReference type="CDD" id="cd03001">
    <property type="entry name" value="PDI_a_P5"/>
    <property type="match status" value="1"/>
</dbReference>
<dbReference type="PANTHER" id="PTHR45815:SF2">
    <property type="entry name" value="PROTEIN DISULFIDE-ISOMERASE"/>
    <property type="match status" value="1"/>
</dbReference>